<feature type="transmembrane region" description="Helical" evidence="1">
    <location>
        <begin position="119"/>
        <end position="139"/>
    </location>
</feature>
<name>A0A2V3J5P3_9FLOR</name>
<dbReference type="OrthoDB" id="2020012at2759"/>
<keyword evidence="1" id="KW-0812">Transmembrane</keyword>
<sequence length="214" mass="22959">MSSAFITATPLLTPKSSRRASLCTRRNAPYTTVRPALRMALDPNLPTHLLAANPVWLTKVADAIATLNLPKWLVEWGHPGMMAFMVLGMGTPGAYIGWQGRLNPDKRAGVAQKRLHENIMIAFFLLAFLGGTGGTLSVAMQGYDIWQSPHFISSAVVLAMLAVNSTLAYSGFTIGNDGTPKGRLQGRKLHAYFGIATMLAFLVHGALGALILLG</sequence>
<dbReference type="Proteomes" id="UP000247409">
    <property type="component" value="Unassembled WGS sequence"/>
</dbReference>
<dbReference type="GO" id="GO:0016020">
    <property type="term" value="C:membrane"/>
    <property type="evidence" value="ECO:0007669"/>
    <property type="project" value="TreeGrafter"/>
</dbReference>
<dbReference type="PANTHER" id="PTHR36738:SF1">
    <property type="entry name" value="EXPRESSED PROTEIN"/>
    <property type="match status" value="1"/>
</dbReference>
<evidence type="ECO:0000313" key="2">
    <source>
        <dbReference type="EMBL" id="PXF49442.1"/>
    </source>
</evidence>
<reference evidence="2 3" key="1">
    <citation type="journal article" date="2018" name="Mol. Biol. Evol.">
        <title>Analysis of the draft genome of the red seaweed Gracilariopsis chorda provides insights into genome size evolution in Rhodophyta.</title>
        <authorList>
            <person name="Lee J."/>
            <person name="Yang E.C."/>
            <person name="Graf L."/>
            <person name="Yang J.H."/>
            <person name="Qiu H."/>
            <person name="Zel Zion U."/>
            <person name="Chan C.X."/>
            <person name="Stephens T.G."/>
            <person name="Weber A.P.M."/>
            <person name="Boo G.H."/>
            <person name="Boo S.M."/>
            <person name="Kim K.M."/>
            <person name="Shin Y."/>
            <person name="Jung M."/>
            <person name="Lee S.J."/>
            <person name="Yim H.S."/>
            <person name="Lee J.H."/>
            <person name="Bhattacharya D."/>
            <person name="Yoon H.S."/>
        </authorList>
    </citation>
    <scope>NUCLEOTIDE SEQUENCE [LARGE SCALE GENOMIC DNA]</scope>
    <source>
        <strain evidence="2 3">SKKU-2015</strain>
        <tissue evidence="2">Whole body</tissue>
    </source>
</reference>
<feature type="transmembrane region" description="Helical" evidence="1">
    <location>
        <begin position="76"/>
        <end position="98"/>
    </location>
</feature>
<accession>A0A2V3J5P3</accession>
<dbReference type="AlphaFoldDB" id="A0A2V3J5P3"/>
<keyword evidence="3" id="KW-1185">Reference proteome</keyword>
<dbReference type="InterPro" id="IPR025067">
    <property type="entry name" value="DUF4079"/>
</dbReference>
<dbReference type="PANTHER" id="PTHR36738">
    <property type="entry name" value="EXPRESSED PROTEIN"/>
    <property type="match status" value="1"/>
</dbReference>
<feature type="transmembrane region" description="Helical" evidence="1">
    <location>
        <begin position="191"/>
        <end position="213"/>
    </location>
</feature>
<gene>
    <name evidence="2" type="ORF">BWQ96_00758</name>
</gene>
<evidence type="ECO:0000313" key="3">
    <source>
        <dbReference type="Proteomes" id="UP000247409"/>
    </source>
</evidence>
<evidence type="ECO:0008006" key="4">
    <source>
        <dbReference type="Google" id="ProtNLM"/>
    </source>
</evidence>
<keyword evidence="1" id="KW-0472">Membrane</keyword>
<evidence type="ECO:0000256" key="1">
    <source>
        <dbReference type="SAM" id="Phobius"/>
    </source>
</evidence>
<dbReference type="Pfam" id="PF13301">
    <property type="entry name" value="DUF4079"/>
    <property type="match status" value="1"/>
</dbReference>
<protein>
    <recommendedName>
        <fullName evidence="4">DUF4079 domain-containing protein</fullName>
    </recommendedName>
</protein>
<keyword evidence="1" id="KW-1133">Transmembrane helix</keyword>
<dbReference type="EMBL" id="NBIV01000005">
    <property type="protein sequence ID" value="PXF49442.1"/>
    <property type="molecule type" value="Genomic_DNA"/>
</dbReference>
<organism evidence="2 3">
    <name type="scientific">Gracilariopsis chorda</name>
    <dbReference type="NCBI Taxonomy" id="448386"/>
    <lineage>
        <taxon>Eukaryota</taxon>
        <taxon>Rhodophyta</taxon>
        <taxon>Florideophyceae</taxon>
        <taxon>Rhodymeniophycidae</taxon>
        <taxon>Gracilariales</taxon>
        <taxon>Gracilariaceae</taxon>
        <taxon>Gracilariopsis</taxon>
    </lineage>
</organism>
<feature type="transmembrane region" description="Helical" evidence="1">
    <location>
        <begin position="151"/>
        <end position="170"/>
    </location>
</feature>
<proteinExistence type="predicted"/>
<comment type="caution">
    <text evidence="2">The sequence shown here is derived from an EMBL/GenBank/DDBJ whole genome shotgun (WGS) entry which is preliminary data.</text>
</comment>